<dbReference type="InterPro" id="IPR050942">
    <property type="entry name" value="F-box_BR-signaling"/>
</dbReference>
<dbReference type="InParanoid" id="A0A2G5C514"/>
<evidence type="ECO:0000313" key="3">
    <source>
        <dbReference type="Proteomes" id="UP000230069"/>
    </source>
</evidence>
<feature type="domain" description="KIB1-4 beta-propeller" evidence="1">
    <location>
        <begin position="86"/>
        <end position="370"/>
    </location>
</feature>
<reference evidence="2 3" key="1">
    <citation type="submission" date="2017-09" db="EMBL/GenBank/DDBJ databases">
        <title>WGS assembly of Aquilegia coerulea Goldsmith.</title>
        <authorList>
            <person name="Hodges S."/>
            <person name="Kramer E."/>
            <person name="Nordborg M."/>
            <person name="Tomkins J."/>
            <person name="Borevitz J."/>
            <person name="Derieg N."/>
            <person name="Yan J."/>
            <person name="Mihaltcheva S."/>
            <person name="Hayes R.D."/>
            <person name="Rokhsar D."/>
        </authorList>
    </citation>
    <scope>NUCLEOTIDE SEQUENCE [LARGE SCALE GENOMIC DNA]</scope>
    <source>
        <strain evidence="3">cv. Goldsmith</strain>
    </source>
</reference>
<accession>A0A2G5C514</accession>
<proteinExistence type="predicted"/>
<dbReference type="Pfam" id="PF03478">
    <property type="entry name" value="Beta-prop_KIB1-4"/>
    <property type="match status" value="1"/>
</dbReference>
<dbReference type="Proteomes" id="UP000230069">
    <property type="component" value="Unassembled WGS sequence"/>
</dbReference>
<evidence type="ECO:0000313" key="2">
    <source>
        <dbReference type="EMBL" id="PIA26369.1"/>
    </source>
</evidence>
<protein>
    <recommendedName>
        <fullName evidence="1">KIB1-4 beta-propeller domain-containing protein</fullName>
    </recommendedName>
</protein>
<organism evidence="2 3">
    <name type="scientific">Aquilegia coerulea</name>
    <name type="common">Rocky mountain columbine</name>
    <dbReference type="NCBI Taxonomy" id="218851"/>
    <lineage>
        <taxon>Eukaryota</taxon>
        <taxon>Viridiplantae</taxon>
        <taxon>Streptophyta</taxon>
        <taxon>Embryophyta</taxon>
        <taxon>Tracheophyta</taxon>
        <taxon>Spermatophyta</taxon>
        <taxon>Magnoliopsida</taxon>
        <taxon>Ranunculales</taxon>
        <taxon>Ranunculaceae</taxon>
        <taxon>Thalictroideae</taxon>
        <taxon>Aquilegia</taxon>
    </lineage>
</organism>
<name>A0A2G5C514_AQUCA</name>
<dbReference type="OrthoDB" id="1519185at2759"/>
<evidence type="ECO:0000259" key="1">
    <source>
        <dbReference type="Pfam" id="PF03478"/>
    </source>
</evidence>
<dbReference type="AlphaFoldDB" id="A0A2G5C514"/>
<dbReference type="InterPro" id="IPR005174">
    <property type="entry name" value="KIB1-4_b-propeller"/>
</dbReference>
<dbReference type="PANTHER" id="PTHR44259:SF114">
    <property type="entry name" value="OS06G0707300 PROTEIN"/>
    <property type="match status" value="1"/>
</dbReference>
<dbReference type="STRING" id="218851.A0A2G5C514"/>
<gene>
    <name evidence="2" type="ORF">AQUCO_09400017v1</name>
</gene>
<dbReference type="EMBL" id="KZ305111">
    <property type="protein sequence ID" value="PIA26369.1"/>
    <property type="molecule type" value="Genomic_DNA"/>
</dbReference>
<sequence>MAVHQNPCDNKASILEERKDLMVDWLELPEHLLPLIASKLINMIDYIRIGAVQWRSQDFRYGLLFLSRQLPVLMLPDDEDKQTYCFYNLTEKRPYRYRLSMPHNKVVFNSSRGWLVTLRELYDVSLLNPFMSSANEINLPSLKTLLTDDDDSMGYPRDLLKAALSSNQVWDSECTIMAIYGSFNRVAYCKLRDSSWTHIDLNYKGIDDVMYYKNQFYFVHQRGSLFSCDLNDPHPKVSKVATRPIFHWDNGYVWYYIVESNGNLLLVARAKKYPGDDDVYCNLTRHFFVFKLDLVELMWIEVKNLDGHTLFLGRNCSVSLSASDFPECEPNCIYYTNEHHTGYADHSEAFYGESHKHGDKPKPHDMGVFNLEDGSFLQSYYPEIHKLIPRPIWIEPTMQLF</sequence>
<keyword evidence="3" id="KW-1185">Reference proteome</keyword>
<dbReference type="PANTHER" id="PTHR44259">
    <property type="entry name" value="OS07G0183000 PROTEIN-RELATED"/>
    <property type="match status" value="1"/>
</dbReference>